<keyword evidence="2 5" id="KW-0689">Ribosomal protein</keyword>
<dbReference type="GO" id="GO:0003723">
    <property type="term" value="F:RNA binding"/>
    <property type="evidence" value="ECO:0007669"/>
    <property type="project" value="TreeGrafter"/>
</dbReference>
<keyword evidence="3 5" id="KW-0687">Ribonucleoprotein</keyword>
<dbReference type="NCBIfam" id="NF001099">
    <property type="entry name" value="PRK00132.1"/>
    <property type="match status" value="1"/>
</dbReference>
<dbReference type="PANTHER" id="PTHR21569">
    <property type="entry name" value="RIBOSOMAL PROTEIN S9"/>
    <property type="match status" value="1"/>
</dbReference>
<gene>
    <name evidence="5" type="primary">rpsI</name>
    <name evidence="8" type="ORF">A2671_02345</name>
</gene>
<reference evidence="8 9" key="1">
    <citation type="journal article" date="2016" name="Nat. Commun.">
        <title>Thousands of microbial genomes shed light on interconnected biogeochemical processes in an aquifer system.</title>
        <authorList>
            <person name="Anantharaman K."/>
            <person name="Brown C.T."/>
            <person name="Hug L.A."/>
            <person name="Sharon I."/>
            <person name="Castelle C.J."/>
            <person name="Probst A.J."/>
            <person name="Thomas B.C."/>
            <person name="Singh A."/>
            <person name="Wilkins M.J."/>
            <person name="Karaoz U."/>
            <person name="Brodie E.L."/>
            <person name="Williams K.H."/>
            <person name="Hubbard S.S."/>
            <person name="Banfield J.F."/>
        </authorList>
    </citation>
    <scope>NUCLEOTIDE SEQUENCE [LARGE SCALE GENOMIC DNA]</scope>
</reference>
<dbReference type="PANTHER" id="PTHR21569:SF1">
    <property type="entry name" value="SMALL RIBOSOMAL SUBUNIT PROTEIN US9M"/>
    <property type="match status" value="1"/>
</dbReference>
<dbReference type="InterPro" id="IPR000754">
    <property type="entry name" value="Ribosomal_uS9"/>
</dbReference>
<evidence type="ECO:0000256" key="5">
    <source>
        <dbReference type="HAMAP-Rule" id="MF_00532"/>
    </source>
</evidence>
<evidence type="ECO:0000256" key="2">
    <source>
        <dbReference type="ARBA" id="ARBA00022980"/>
    </source>
</evidence>
<name>A0A1F6CCJ0_9BACT</name>
<dbReference type="GO" id="GO:0005737">
    <property type="term" value="C:cytoplasm"/>
    <property type="evidence" value="ECO:0007669"/>
    <property type="project" value="UniProtKB-ARBA"/>
</dbReference>
<dbReference type="SUPFAM" id="SSF54211">
    <property type="entry name" value="Ribosomal protein S5 domain 2-like"/>
    <property type="match status" value="1"/>
</dbReference>
<dbReference type="InterPro" id="IPR014721">
    <property type="entry name" value="Ribsml_uS5_D2-typ_fold_subgr"/>
</dbReference>
<dbReference type="EMBL" id="MFKQ01000035">
    <property type="protein sequence ID" value="OGG46904.1"/>
    <property type="molecule type" value="Genomic_DNA"/>
</dbReference>
<accession>A0A1F6CCJ0</accession>
<dbReference type="Proteomes" id="UP000178344">
    <property type="component" value="Unassembled WGS sequence"/>
</dbReference>
<dbReference type="GO" id="GO:0006412">
    <property type="term" value="P:translation"/>
    <property type="evidence" value="ECO:0007669"/>
    <property type="project" value="UniProtKB-UniRule"/>
</dbReference>
<dbReference type="FunFam" id="3.30.230.10:FF:000001">
    <property type="entry name" value="30S ribosomal protein S9"/>
    <property type="match status" value="1"/>
</dbReference>
<evidence type="ECO:0000256" key="1">
    <source>
        <dbReference type="ARBA" id="ARBA00005251"/>
    </source>
</evidence>
<evidence type="ECO:0000313" key="8">
    <source>
        <dbReference type="EMBL" id="OGG46904.1"/>
    </source>
</evidence>
<dbReference type="GO" id="GO:0003735">
    <property type="term" value="F:structural constituent of ribosome"/>
    <property type="evidence" value="ECO:0007669"/>
    <property type="project" value="InterPro"/>
</dbReference>
<comment type="caution">
    <text evidence="8">The sequence shown here is derived from an EMBL/GenBank/DDBJ whole genome shotgun (WGS) entry which is preliminary data.</text>
</comment>
<evidence type="ECO:0000256" key="6">
    <source>
        <dbReference type="RuleBase" id="RU003815"/>
    </source>
</evidence>
<dbReference type="Pfam" id="PF00380">
    <property type="entry name" value="Ribosomal_S9"/>
    <property type="match status" value="1"/>
</dbReference>
<dbReference type="Gene3D" id="3.30.230.10">
    <property type="match status" value="1"/>
</dbReference>
<organism evidence="8 9">
    <name type="scientific">Candidatus Kaiserbacteria bacterium RIFCSPHIGHO2_01_FULL_49_13</name>
    <dbReference type="NCBI Taxonomy" id="1798477"/>
    <lineage>
        <taxon>Bacteria</taxon>
        <taxon>Candidatus Kaiseribacteriota</taxon>
    </lineage>
</organism>
<dbReference type="GO" id="GO:0015935">
    <property type="term" value="C:small ribosomal subunit"/>
    <property type="evidence" value="ECO:0007669"/>
    <property type="project" value="UniProtKB-ARBA"/>
</dbReference>
<comment type="similarity">
    <text evidence="1 5 6">Belongs to the universal ribosomal protein uS9 family.</text>
</comment>
<dbReference type="HAMAP" id="MF_00532_B">
    <property type="entry name" value="Ribosomal_uS9_B"/>
    <property type="match status" value="1"/>
</dbReference>
<dbReference type="InterPro" id="IPR020574">
    <property type="entry name" value="Ribosomal_uS9_CS"/>
</dbReference>
<evidence type="ECO:0000256" key="3">
    <source>
        <dbReference type="ARBA" id="ARBA00023274"/>
    </source>
</evidence>
<sequence length="131" mass="14687">MADSRYIEAVGRRKTAIARVRISESAKTSVTINNRELSSYFATDDLRRTATEPLSRGVSGHFKITAVIRGGGTSGQAEALRHGISRALVEYDARLRGELKKAGFLKRDPRSKERRKFGLKKARKAPQWSKR</sequence>
<dbReference type="InterPro" id="IPR023035">
    <property type="entry name" value="Ribosomal_uS9_bac/plastid"/>
</dbReference>
<evidence type="ECO:0000313" key="9">
    <source>
        <dbReference type="Proteomes" id="UP000178344"/>
    </source>
</evidence>
<dbReference type="InterPro" id="IPR020568">
    <property type="entry name" value="Ribosomal_Su5_D2-typ_SF"/>
</dbReference>
<evidence type="ECO:0000256" key="4">
    <source>
        <dbReference type="ARBA" id="ARBA00035259"/>
    </source>
</evidence>
<protein>
    <recommendedName>
        <fullName evidence="4 5">Small ribosomal subunit protein uS9</fullName>
    </recommendedName>
</protein>
<dbReference type="AlphaFoldDB" id="A0A1F6CCJ0"/>
<feature type="compositionally biased region" description="Basic residues" evidence="7">
    <location>
        <begin position="112"/>
        <end position="131"/>
    </location>
</feature>
<dbReference type="PROSITE" id="PS00360">
    <property type="entry name" value="RIBOSOMAL_S9"/>
    <property type="match status" value="1"/>
</dbReference>
<evidence type="ECO:0000256" key="7">
    <source>
        <dbReference type="SAM" id="MobiDB-lite"/>
    </source>
</evidence>
<feature type="region of interest" description="Disordered" evidence="7">
    <location>
        <begin position="103"/>
        <end position="131"/>
    </location>
</feature>
<proteinExistence type="inferred from homology"/>